<dbReference type="InterPro" id="IPR057326">
    <property type="entry name" value="KR_dom"/>
</dbReference>
<keyword evidence="5" id="KW-0511">Multifunctional enzyme</keyword>
<feature type="domain" description="PKS/mFAS DH" evidence="15">
    <location>
        <begin position="1726"/>
        <end position="1983"/>
    </location>
</feature>
<keyword evidence="17" id="KW-1185">Reference proteome</keyword>
<dbReference type="Gene3D" id="3.40.366.10">
    <property type="entry name" value="Malonyl-Coenzyme A Acyl Carrier Protein, domain 2"/>
    <property type="match status" value="3"/>
</dbReference>
<dbReference type="Pfam" id="PF00550">
    <property type="entry name" value="PP-binding"/>
    <property type="match status" value="4"/>
</dbReference>
<dbReference type="InterPro" id="IPR016035">
    <property type="entry name" value="Acyl_Trfase/lysoPLipase"/>
</dbReference>
<dbReference type="PANTHER" id="PTHR43775:SF51">
    <property type="entry name" value="INACTIVE PHENOLPHTHIOCEROL SYNTHESIS POLYKETIDE SYNTHASE TYPE I PKS1-RELATED"/>
    <property type="match status" value="1"/>
</dbReference>
<reference evidence="16 17" key="1">
    <citation type="submission" date="2019-03" db="EMBL/GenBank/DDBJ databases">
        <title>Genomic Encyclopedia of Type Strains, Phase IV (KMG-IV): sequencing the most valuable type-strain genomes for metagenomic binning, comparative biology and taxonomic classification.</title>
        <authorList>
            <person name="Goeker M."/>
        </authorList>
    </citation>
    <scope>NUCLEOTIDE SEQUENCE [LARGE SCALE GENOMIC DNA]</scope>
    <source>
        <strain evidence="16 17">DSM 45934</strain>
    </source>
</reference>
<dbReference type="InterPro" id="IPR014030">
    <property type="entry name" value="Ketoacyl_synth_N"/>
</dbReference>
<evidence type="ECO:0000256" key="3">
    <source>
        <dbReference type="ARBA" id="ARBA00022679"/>
    </source>
</evidence>
<dbReference type="PROSITE" id="PS52004">
    <property type="entry name" value="KS3_2"/>
    <property type="match status" value="4"/>
</dbReference>
<feature type="domain" description="Ketosynthase family 3 (KS3)" evidence="14">
    <location>
        <begin position="1"/>
        <end position="393"/>
    </location>
</feature>
<proteinExistence type="predicted"/>
<dbReference type="InterPro" id="IPR001227">
    <property type="entry name" value="Ac_transferase_dom_sf"/>
</dbReference>
<dbReference type="EMBL" id="SLWS01000002">
    <property type="protein sequence ID" value="TCO62329.1"/>
    <property type="molecule type" value="Genomic_DNA"/>
</dbReference>
<dbReference type="SUPFAM" id="SSF51735">
    <property type="entry name" value="NAD(P)-binding Rossmann-fold domains"/>
    <property type="match status" value="4"/>
</dbReference>
<feature type="active site" description="Proton acceptor; for dehydratase activity" evidence="12">
    <location>
        <position position="1756"/>
    </location>
</feature>
<feature type="domain" description="Carrier" evidence="13">
    <location>
        <begin position="2346"/>
        <end position="2421"/>
    </location>
</feature>
<gene>
    <name evidence="16" type="ORF">EV192_102466</name>
</gene>
<dbReference type="InterPro" id="IPR050091">
    <property type="entry name" value="PKS_NRPS_Biosynth_Enz"/>
</dbReference>
<dbReference type="InterPro" id="IPR020806">
    <property type="entry name" value="PKS_PP-bd"/>
</dbReference>
<keyword evidence="2" id="KW-0597">Phosphoprotein</keyword>
<feature type="domain" description="Carrier" evidence="13">
    <location>
        <begin position="4420"/>
        <end position="4495"/>
    </location>
</feature>
<feature type="region of interest" description="C-terminal hotdog fold" evidence="12">
    <location>
        <begin position="1848"/>
        <end position="1983"/>
    </location>
</feature>
<dbReference type="InterPro" id="IPR014043">
    <property type="entry name" value="Acyl_transferase_dom"/>
</dbReference>
<accession>A0A4R2JYI8</accession>
<feature type="domain" description="Ketosynthase family 3 (KS3)" evidence="14">
    <location>
        <begin position="2432"/>
        <end position="2856"/>
    </location>
</feature>
<dbReference type="InterPro" id="IPR014031">
    <property type="entry name" value="Ketoacyl_synth_C"/>
</dbReference>
<dbReference type="InterPro" id="IPR049900">
    <property type="entry name" value="PKS_mFAS_DH"/>
</dbReference>
<evidence type="ECO:0000313" key="17">
    <source>
        <dbReference type="Proteomes" id="UP000295680"/>
    </source>
</evidence>
<dbReference type="Pfam" id="PF14765">
    <property type="entry name" value="PS-DH"/>
    <property type="match status" value="2"/>
</dbReference>
<dbReference type="Pfam" id="PF08659">
    <property type="entry name" value="KR"/>
    <property type="match status" value="2"/>
</dbReference>
<evidence type="ECO:0000313" key="16">
    <source>
        <dbReference type="EMBL" id="TCO62329.1"/>
    </source>
</evidence>
<dbReference type="FunFam" id="3.40.366.10:FF:000002">
    <property type="entry name" value="Probable polyketide synthase 2"/>
    <property type="match status" value="2"/>
</dbReference>
<dbReference type="InterPro" id="IPR049551">
    <property type="entry name" value="PKS_DH_C"/>
</dbReference>
<dbReference type="Pfam" id="PF02801">
    <property type="entry name" value="Ketoacyl-synt_C"/>
    <property type="match status" value="4"/>
</dbReference>
<dbReference type="PROSITE" id="PS52019">
    <property type="entry name" value="PKS_MFAS_DH"/>
    <property type="match status" value="2"/>
</dbReference>
<feature type="region of interest" description="N-terminal hotdog fold" evidence="12">
    <location>
        <begin position="1726"/>
        <end position="1839"/>
    </location>
</feature>
<dbReference type="Gene3D" id="3.10.129.110">
    <property type="entry name" value="Polyketide synthase dehydratase"/>
    <property type="match status" value="2"/>
</dbReference>
<comment type="function">
    <text evidence="8">Involved in the biosynthesis of antibiotic erythromycin via the biosynthesis of its aglycone precursor, 6-deoxyerythronolide B (6-dEB).</text>
</comment>
<dbReference type="Pfam" id="PF16197">
    <property type="entry name" value="KAsynt_C_assoc"/>
    <property type="match status" value="3"/>
</dbReference>
<evidence type="ECO:0000256" key="5">
    <source>
        <dbReference type="ARBA" id="ARBA00023268"/>
    </source>
</evidence>
<dbReference type="SMART" id="SM00826">
    <property type="entry name" value="PKS_DH"/>
    <property type="match status" value="2"/>
</dbReference>
<feature type="region of interest" description="C-terminal hotdog fold" evidence="12">
    <location>
        <begin position="3407"/>
        <end position="3567"/>
    </location>
</feature>
<dbReference type="CDD" id="cd08956">
    <property type="entry name" value="KR_3_FAS_SDR_x"/>
    <property type="match status" value="2"/>
</dbReference>
<dbReference type="Pfam" id="PF22953">
    <property type="entry name" value="SpnB_Rossmann"/>
    <property type="match status" value="2"/>
</dbReference>
<evidence type="ECO:0000256" key="7">
    <source>
        <dbReference type="ARBA" id="ARBA00052442"/>
    </source>
</evidence>
<dbReference type="Gene3D" id="3.40.50.720">
    <property type="entry name" value="NAD(P)-binding Rossmann-like Domain"/>
    <property type="match status" value="2"/>
</dbReference>
<dbReference type="InterPro" id="IPR009081">
    <property type="entry name" value="PP-bd_ACP"/>
</dbReference>
<dbReference type="Proteomes" id="UP000295680">
    <property type="component" value="Unassembled WGS sequence"/>
</dbReference>
<dbReference type="GO" id="GO:0031177">
    <property type="term" value="F:phosphopantetheine binding"/>
    <property type="evidence" value="ECO:0007669"/>
    <property type="project" value="InterPro"/>
</dbReference>
<feature type="region of interest" description="N-terminal hotdog fold" evidence="12">
    <location>
        <begin position="3281"/>
        <end position="3397"/>
    </location>
</feature>
<dbReference type="SMART" id="SM00823">
    <property type="entry name" value="PKS_PP"/>
    <property type="match status" value="4"/>
</dbReference>
<dbReference type="PANTHER" id="PTHR43775">
    <property type="entry name" value="FATTY ACID SYNTHASE"/>
    <property type="match status" value="1"/>
</dbReference>
<feature type="domain" description="Ketosynthase family 3 (KS3)" evidence="14">
    <location>
        <begin position="893"/>
        <end position="1311"/>
    </location>
</feature>
<dbReference type="InterPro" id="IPR042104">
    <property type="entry name" value="PKS_dehydratase_sf"/>
</dbReference>
<dbReference type="EC" id="2.3.1.94" evidence="11"/>
<dbReference type="SMART" id="SM00825">
    <property type="entry name" value="PKS_KS"/>
    <property type="match status" value="4"/>
</dbReference>
<dbReference type="Pfam" id="PF21089">
    <property type="entry name" value="PKS_DH_N"/>
    <property type="match status" value="2"/>
</dbReference>
<evidence type="ECO:0000256" key="2">
    <source>
        <dbReference type="ARBA" id="ARBA00022553"/>
    </source>
</evidence>
<evidence type="ECO:0000256" key="1">
    <source>
        <dbReference type="ARBA" id="ARBA00022450"/>
    </source>
</evidence>
<keyword evidence="3 16" id="KW-0808">Transferase</keyword>
<dbReference type="RefSeq" id="WP_132114016.1">
    <property type="nucleotide sequence ID" value="NZ_SLWS01000002.1"/>
</dbReference>
<comment type="catalytic activity">
    <reaction evidence="7">
        <text>6 (S)-methylmalonyl-CoA + propanoyl-CoA + 6 NADPH + 12 H(+) = 6-deoxyerythronolide B + 6 CO2 + 6 NADP(+) + 7 CoA + H2O</text>
        <dbReference type="Rhea" id="RHEA:23068"/>
        <dbReference type="ChEBI" id="CHEBI:15377"/>
        <dbReference type="ChEBI" id="CHEBI:15378"/>
        <dbReference type="ChEBI" id="CHEBI:16089"/>
        <dbReference type="ChEBI" id="CHEBI:16526"/>
        <dbReference type="ChEBI" id="CHEBI:57287"/>
        <dbReference type="ChEBI" id="CHEBI:57327"/>
        <dbReference type="ChEBI" id="CHEBI:57392"/>
        <dbReference type="ChEBI" id="CHEBI:57783"/>
        <dbReference type="ChEBI" id="CHEBI:58349"/>
        <dbReference type="EC" id="2.3.1.94"/>
    </reaction>
</comment>
<protein>
    <recommendedName>
        <fullName evidence="11">6-deoxyerythronolide-B synthase</fullName>
        <ecNumber evidence="11">2.3.1.94</ecNumber>
    </recommendedName>
</protein>
<dbReference type="GO" id="GO:0047879">
    <property type="term" value="F:erythronolide synthase activity"/>
    <property type="evidence" value="ECO:0007669"/>
    <property type="project" value="UniProtKB-EC"/>
</dbReference>
<evidence type="ECO:0000256" key="10">
    <source>
        <dbReference type="ARBA" id="ARBA00063272"/>
    </source>
</evidence>
<dbReference type="SUPFAM" id="SSF53901">
    <property type="entry name" value="Thiolase-like"/>
    <property type="match status" value="4"/>
</dbReference>
<evidence type="ECO:0000256" key="4">
    <source>
        <dbReference type="ARBA" id="ARBA00022737"/>
    </source>
</evidence>
<dbReference type="SUPFAM" id="SSF52151">
    <property type="entry name" value="FabD/lysophospholipase-like"/>
    <property type="match status" value="3"/>
</dbReference>
<keyword evidence="4" id="KW-0677">Repeat</keyword>
<evidence type="ECO:0000256" key="8">
    <source>
        <dbReference type="ARBA" id="ARBA00060158"/>
    </source>
</evidence>
<dbReference type="PROSITE" id="PS50075">
    <property type="entry name" value="CARRIER"/>
    <property type="match status" value="4"/>
</dbReference>
<dbReference type="InterPro" id="IPR006162">
    <property type="entry name" value="Ppantetheine_attach_site"/>
</dbReference>
<organism evidence="16 17">
    <name type="scientific">Actinocrispum wychmicini</name>
    <dbReference type="NCBI Taxonomy" id="1213861"/>
    <lineage>
        <taxon>Bacteria</taxon>
        <taxon>Bacillati</taxon>
        <taxon>Actinomycetota</taxon>
        <taxon>Actinomycetes</taxon>
        <taxon>Pseudonocardiales</taxon>
        <taxon>Pseudonocardiaceae</taxon>
        <taxon>Actinocrispum</taxon>
    </lineage>
</organism>
<feature type="domain" description="Ketosynthase family 3 (KS3)" evidence="14">
    <location>
        <begin position="3977"/>
        <end position="4384"/>
    </location>
</feature>
<comment type="caution">
    <text evidence="16">The sequence shown here is derived from an EMBL/GenBank/DDBJ whole genome shotgun (WGS) entry which is preliminary data.</text>
</comment>
<dbReference type="InterPro" id="IPR016039">
    <property type="entry name" value="Thiolase-like"/>
</dbReference>
<evidence type="ECO:0000256" key="6">
    <source>
        <dbReference type="ARBA" id="ARBA00023315"/>
    </source>
</evidence>
<dbReference type="PROSITE" id="PS00012">
    <property type="entry name" value="PHOSPHOPANTETHEINE"/>
    <property type="match status" value="2"/>
</dbReference>
<dbReference type="InterPro" id="IPR013968">
    <property type="entry name" value="PKS_KR"/>
</dbReference>
<evidence type="ECO:0000256" key="11">
    <source>
        <dbReference type="ARBA" id="ARBA00066981"/>
    </source>
</evidence>
<dbReference type="SUPFAM" id="SSF47336">
    <property type="entry name" value="ACP-like"/>
    <property type="match status" value="4"/>
</dbReference>
<feature type="active site" description="Proton donor; for dehydratase activity" evidence="12">
    <location>
        <position position="1905"/>
    </location>
</feature>
<dbReference type="InterPro" id="IPR036736">
    <property type="entry name" value="ACP-like_sf"/>
</dbReference>
<dbReference type="InterPro" id="IPR036291">
    <property type="entry name" value="NAD(P)-bd_dom_sf"/>
</dbReference>
<evidence type="ECO:0000259" key="14">
    <source>
        <dbReference type="PROSITE" id="PS52004"/>
    </source>
</evidence>
<dbReference type="InterPro" id="IPR032821">
    <property type="entry name" value="PKS_assoc"/>
</dbReference>
<dbReference type="SMART" id="SM00827">
    <property type="entry name" value="PKS_AT"/>
    <property type="match status" value="3"/>
</dbReference>
<name>A0A4R2JYI8_9PSEU</name>
<dbReference type="GO" id="GO:0004312">
    <property type="term" value="F:fatty acid synthase activity"/>
    <property type="evidence" value="ECO:0007669"/>
    <property type="project" value="TreeGrafter"/>
</dbReference>
<dbReference type="InterPro" id="IPR020807">
    <property type="entry name" value="PKS_DH"/>
</dbReference>
<dbReference type="OrthoDB" id="9778690at2"/>
<feature type="domain" description="Carrier" evidence="13">
    <location>
        <begin position="3890"/>
        <end position="3965"/>
    </location>
</feature>
<feature type="active site" description="Proton acceptor; for dehydratase activity" evidence="12">
    <location>
        <position position="3312"/>
    </location>
</feature>
<feature type="domain" description="Carrier" evidence="13">
    <location>
        <begin position="807"/>
        <end position="882"/>
    </location>
</feature>
<dbReference type="Gene3D" id="1.10.1200.10">
    <property type="entry name" value="ACP-like"/>
    <property type="match status" value="4"/>
</dbReference>
<dbReference type="CDD" id="cd00833">
    <property type="entry name" value="PKS"/>
    <property type="match status" value="4"/>
</dbReference>
<dbReference type="Pfam" id="PF00109">
    <property type="entry name" value="ketoacyl-synt"/>
    <property type="match status" value="4"/>
</dbReference>
<evidence type="ECO:0000256" key="12">
    <source>
        <dbReference type="PROSITE-ProRule" id="PRU01363"/>
    </source>
</evidence>
<feature type="active site" description="Proton donor; for dehydratase activity" evidence="12">
    <location>
        <position position="3464"/>
    </location>
</feature>
<dbReference type="Gene3D" id="3.40.47.10">
    <property type="match status" value="4"/>
</dbReference>
<dbReference type="SMART" id="SM00822">
    <property type="entry name" value="PKS_KR"/>
    <property type="match status" value="2"/>
</dbReference>
<dbReference type="FunFam" id="3.40.47.10:FF:000019">
    <property type="entry name" value="Polyketide synthase type I"/>
    <property type="match status" value="3"/>
</dbReference>
<dbReference type="InterPro" id="IPR055123">
    <property type="entry name" value="SpnB-like_Rossmann"/>
</dbReference>
<dbReference type="GO" id="GO:0004315">
    <property type="term" value="F:3-oxoacyl-[acyl-carrier-protein] synthase activity"/>
    <property type="evidence" value="ECO:0007669"/>
    <property type="project" value="InterPro"/>
</dbReference>
<sequence>MKVAVVGLSCRLPMAANPQAFWRLLAEGQDAITTTDRWGAGPRYGGFLDRVDEFDPAFFGISPREAAAMDPRQRLMLELSWEALEDAGIVPDRLRDSPAGVFVGAMRDDYALLRKDITPHSLTGGERGMIANRVSYHLGLRGPSLTVDTAQSSSLVAVHLAVESLYREEVPLAVAGGVNLNLSAPDAAEKFGALSPDGRCYTFDARANGYVPGEGGAVVVLKPLHKAISDGDLIYCVIRGSAVNNDGDTDGLTVPSSEQQREVLRLAYERAQVSPTAVQYIELHGTGTAVGDPIEAAALGSAIPSRFRVGSVKTNIGHLEGAAGIAGLVKTALSIARRQLPASLNFETPNPAVPGNIVVQRVLGPWPRPDRPLVAGVSSFGMGGTNCHVVLTEFAVSQPEPRAHSSIVPWIVSAKDETALHAHISQLGEVAADPADVAYSLATTRSAFSHRAVIIDGEVVQGRVSDPGKLAFLFSGQGSQRLGMGRELRAFPAFAAAFDEVVDNFDLRDVLFGDDASLLERTEYAQPALFALQVALFRLLEHFGVTPDYLAGHSVGELAAAHVAGVFSLADACTLVAARGRLMQAARADGAMVSVQAGEEEVRTAMAGYEDRVAIAALNGPASTVISGDTDAVLEVAAKFPGKSGRLKVSHAFHSPHMDDVLAEFRSVAERVSYSPPRIPVVADVGSAEYWTRHIRDIVHYAERVHALHDHGVNSYLEIGPHSVLTAMTRDCLPERPSILVPTMRANHPEQHTFLTALAHLHVHGVHVDWASAVPDGRRVRLPTYPFQRQSHWFDKAPPRRIVAPVVEPLDLVRAHAAAVLGHDTPDAVDPALTFKELGFDSYSSVDFRDRLAVATGLRLRSTLLFDHPTPAAVARHLAEAPAAPLPAPVVSDEPIAIVGMSCRYPGGVESPEDLWRLVANGVDAIGEFPANRGWDVRYHPDPEQPGTICTRAGGFLHDADRFDPAFFGISPREALATDPQQRVLLEAAWEAVERAGIDPVSLRDSQTGVFVGAMSQDYGPTSPGYEGFLMTGREASVVSGRIAYVLGLAGPAISVDTACSSSLVALHLAAQALRQGECTLALAGGVTVMATPRIFVEFSRLRGLAPDGRCKAFAASADGTGWAEGAGLVVLERLSEAQRNGHHVLALIRGSAVNSDGASNGLAAPNGLAQERVIRQALASAELSTADVDAVEAHGTGTTLGDPIEAHALLGTYGQRRESPLWLGSLKSNIGHTQAAAGVGGVIKMVEAMRHGVLPRTLHVDSPSPHVDWSSGAVSLLTEQVPWPDVKRPRRAGVSSFGISGTNAHLILEQAPVDVSVERSMSLPAPWPVSAKTASALLTQIQRVRQAAVGLHPADVGGSLATRSTFGHRAVLLGSDVIHGTAAGVEPVFVFAGQGAQWPGMAVELLDTSKVFARHIQDCEDILGWPLTDVLRGAPGMDRVDVLQPALFAVMVSLAELWKSVGVEPAAVVGHSQGEIAAAYVAGALSLVDAVKIVVRRSQVLTGLSGTGGMVSVALPPTAIDGLEIAAFNGPAATVVSGDPDALDEFVARCEADGIRARRIPVDYASHSARVEPIHRELVDLLAGITPRPSRIPFYSTVTGDLADTTTLDAEYWYRNLRHTVRFDQATRALLNRGHRLFIEVSPHPVLTVGMQETIEAADTQAVVIGSLRRDHGDLTASLAEAYCGGATVDWKAVYAGHTSRVDLPTYPFQRQRYWLAAGLGTAGHPLLDAAVEHPDGLLLSGRISLRTHAWLADHAVAGNVVLPGTAFVELALHAGIRVGHEHLDELTLEAPLVLTEEPVDLRVSVTNDHRISIHSRPPDGSWRRHATGILTRRETTLEPFDVPAGAVPIDLTDVYRILADRGYQYGPTFQGFHAAWRSGREIYTEVTLPEGAAGFVIHPALLDAALHPLLLGAGDPAGCATRVPFSWVNVQARTTGATGLRVRLTVAEDDTAAVAISDTDGVPVAAIESLVLRPMSGATLFRPEWTMVPLGDPVDPPEVVVLSGDTDDDIPSAVRDVTNRVLELIRNTTSRLVIVTKGAVHTETPDLIYAPVWGLVRSAQAEHPDQFILIDTDDTSIDAIPAAVATGEPQLSLRDGQAYIPRLSPVTSTAGRLDPNGTVLITGGTGTLAKHVAHHLVTHHAIRHLVLVSRHPDPDFHIPGADIRTVSCDVADRDALAELLATIEPLTAVIHTAGVLDDGLIDSMTPEQLDRVLRPKVDAAWHLHHLTTAPLILFSSVMGILGSAGQANYAAANAFLDALAQHRRHQGLPATSLAWGLWADTSNLTHNANRARLAKLGITPMTTENALALLDTALALDHPVLVPADLRPQVAPLSRELIEPTRGRSMLDLVRANAAAVLGHSTPDAIDPRRAFKDLGFDSLTALELRNRMSSVTGSRLPTTVVFDHPSPTALAAYLSGAARPDHAPVVPTGEPIAIIAMSCRYPGGVRTPEDLWRLVADGVDAIGDFPTDRGWDIETLYDPDPDRPTKTYTRHGGFLDHADEFDNEFFGISPREALATDPQQRLLLETAWEAFERAGIDPMSLHGNKTGVFAGVMYDDYGSRLTRAPHGFEGLLLTGNQRSVASGRIAYTFGLTGPAVTIDTACSSSLVALHLAGQALRQGECDLALAGGATVMATPNTFVEFSRQRGLSPDGRCKSFSAAADGTGWGEGVGLLLLERLSDARRNGHRVLAVVRGSAVNSDGASNGLTAPNGPAQELVIRQALSNANLSTTDIDAVEAHGTGTTLGDPIEAKALIDTYGPDRDHPLWIGSLKSNIGHTQAAAGVGGVIKMVMAMRHGRLPQTLHVDSPSSHVDWSSGAVSLLTEPVPWPDTGRPRRAGVSSFGISGTNAHVILEAPEIEPPAPARPDLVAWPISAKRAADLPVQAELLQSCLDIDPVDVGVSLAARATFDHRAVIVGDFPDGLRALIQGHPAPNVVRGVAGAPGKVVFVFPGQGPQWVGMARDLLGSSDVFARHMRACADALGEFVDWSLLDVFEEPLDRVDVVQPALFAVMVSLAELWRSVGVEPDAVVGHSQGEIAAAVVAGALSLADGARVVTARSKALAGLAGSGGMVSVALPVDEVVSRWGDRLTVAAINGPSSVVVSGAPRDLAEVLNGDVRARRLPVDYASHSPDVDSVRTELLTALAPIEPRRPTIPFYSTVSGEPLDTLDPAYWFANLRQPVRFEQATQALADRGHGVFIEVSPHPTLIQEIVDAVAVATLRRDDGGFDRFLTSVAEAYVRGVDVNWSALVTGRQVELPTYPFQRRRYWLDAPDLGQPMGHPLLGAAVELADDATVFTGRFSLRTHPWLADHAVAGQTLLPGAAFVELAARAGDHVGCGQIDELVIETPLVPHDQISLRVTVGGLDSGRRPITIHSQHEHTWTRHATGFLSAGAPPEEVFEWPPTGATPVDDVYDDLAARGFDYGPAFQGLREMWRQGTDIYAEVALPAGVDGSRFVLHPALLDAALQPLGLAQNSPQVPFSWSGVRLRDTGPTTLRVRLSQDTVTIVDTSGRPVAHIESLALRPIRHSSLQELTWVNVPLGDAVEEPEVVVLSGDTGDDIPSAVRDVTNHVLELIRNTTSRLVIVTKGAVHTETPDLVYAPVWGLVRSAQAEHPDQFILIDTDDTSIDAIPAAVATGEPQLALRDGQAYIPRLSPITNTADRRLDPNGTVLITGGTGTLAKHVAHHLVTHHGIHQLALASRHPDPDFHIPGVSIRIAACDVADRDALAELLATIEPLTAVIHTAGVLDDGLIESMTPEQLDRVLRPKVDAAWHLHHLTTAPLILFSSIAGVLGTPGQANYAAANAFLDALAQHRHAQGLPVVSLAWGLWADTSNLTHNADRARLSNLGITPMTTENALALLDTALASDRPFLVPAQLHRVANRRNKVTRDMLELVRAEAAAVLRHSTSDSIDAGRAFKDLGFDSLTALELRNRLSAATGQRLPATIVFDHPTPTALAAYLRGTAKPKAVSATAPAAEPIAIVGMACRYPGGVRSPEDLWQLVTEGVDAIDEFPLNRGWDTDSVVRRGGFLYDADQFDPEFFGISPREALVTDPQQRLLLETAWETFERAGIDPGSLRGSTTGVFAGVMHNDYAAGKPEGFEGYLSIGNSSSVASGRLAYTFGLEGPAITVDTACSSSLVAMHLAAQSLRQGECTLALAGGVTVMATPALFVEFGQQRALAPDGRCKPFAAGADGTGWSEGVGLVLLERLSDAQRNGHPVLAVIRGSAVNSDGASNGLTAPNGPSQQRVIRQALSNAGLSTTDIDAVEAHGTGTTLGDPIEAKALIDTYGPDRNHPLWIGSLKSNIGHTQAAAGVGGVIKMVMAMRHGTLPKSLHVDQPSPHVEWSTVRLLTEATAWPDTGRPHRVGVSAFGISGTNAHLVLEQAPPGSSDPADLTHVFRRHSYWLGSTTTTPLIPIDLSNLLDFVRANVAAVLGHATPDTVDPHRGFLDMGFDSLATIDLHERIETATGLRLPSTVAFDQPTPAALADYLRSELTATTDIELFAALDRELSGGEAS</sequence>
<dbReference type="InterPro" id="IPR018201">
    <property type="entry name" value="Ketoacyl_synth_AS"/>
</dbReference>
<dbReference type="InterPro" id="IPR020841">
    <property type="entry name" value="PKS_Beta-ketoAc_synthase_dom"/>
</dbReference>
<dbReference type="InterPro" id="IPR016036">
    <property type="entry name" value="Malonyl_transacylase_ACP-bd"/>
</dbReference>
<dbReference type="SMART" id="SM01294">
    <property type="entry name" value="PKS_PP_betabranch"/>
    <property type="match status" value="2"/>
</dbReference>
<dbReference type="GO" id="GO:0006633">
    <property type="term" value="P:fatty acid biosynthetic process"/>
    <property type="evidence" value="ECO:0007669"/>
    <property type="project" value="InterPro"/>
</dbReference>
<feature type="domain" description="PKS/mFAS DH" evidence="15">
    <location>
        <begin position="3281"/>
        <end position="3567"/>
    </location>
</feature>
<evidence type="ECO:0000259" key="13">
    <source>
        <dbReference type="PROSITE" id="PS50075"/>
    </source>
</evidence>
<evidence type="ECO:0000259" key="15">
    <source>
        <dbReference type="PROSITE" id="PS52019"/>
    </source>
</evidence>
<dbReference type="FunFam" id="1.10.1200.10:FF:000007">
    <property type="entry name" value="Probable polyketide synthase pks17"/>
    <property type="match status" value="2"/>
</dbReference>
<dbReference type="Gene3D" id="3.30.70.3290">
    <property type="match status" value="3"/>
</dbReference>
<dbReference type="InterPro" id="IPR049552">
    <property type="entry name" value="PKS_DH_N"/>
</dbReference>
<keyword evidence="6" id="KW-0012">Acyltransferase</keyword>
<dbReference type="SUPFAM" id="SSF55048">
    <property type="entry name" value="Probable ACP-binding domain of malonyl-CoA ACP transacylase"/>
    <property type="match status" value="3"/>
</dbReference>
<keyword evidence="1" id="KW-0596">Phosphopantetheine</keyword>
<comment type="pathway">
    <text evidence="9">Antibiotic biosynthesis; erythromycin biosynthesis.</text>
</comment>
<comment type="subunit">
    <text evidence="10">Homodimer. Erythronolide synthase is composed of EryAI, EryAII and EryAIII multimodular (2 modules) polypeptides each coding for a functional synthase subunit which participates in 2 of the six FAS-like elongation steps required for formation of the polyketide. Module 1, 2, 3, 4, 5, and 6 participating in biosynthesis steps 1, 2, 3, 4, 5, and 6, respectively.</text>
</comment>
<evidence type="ECO:0000256" key="9">
    <source>
        <dbReference type="ARBA" id="ARBA00060622"/>
    </source>
</evidence>
<dbReference type="Pfam" id="PF00698">
    <property type="entry name" value="Acyl_transf_1"/>
    <property type="match status" value="3"/>
</dbReference>
<dbReference type="PROSITE" id="PS00606">
    <property type="entry name" value="KS3_1"/>
    <property type="match status" value="3"/>
</dbReference>